<dbReference type="GO" id="GO:0006355">
    <property type="term" value="P:regulation of DNA-templated transcription"/>
    <property type="evidence" value="ECO:0007669"/>
    <property type="project" value="InterPro"/>
</dbReference>
<dbReference type="FunFam" id="3.40.50.300:FF:000006">
    <property type="entry name" value="DNA-binding transcriptional regulator NtrC"/>
    <property type="match status" value="1"/>
</dbReference>
<dbReference type="Pfam" id="PF00158">
    <property type="entry name" value="Sigma54_activat"/>
    <property type="match status" value="1"/>
</dbReference>
<name>A0A1M7YI91_9BACT</name>
<dbReference type="GO" id="GO:0005524">
    <property type="term" value="F:ATP binding"/>
    <property type="evidence" value="ECO:0007669"/>
    <property type="project" value="UniProtKB-KW"/>
</dbReference>
<dbReference type="GO" id="GO:0043565">
    <property type="term" value="F:sequence-specific DNA binding"/>
    <property type="evidence" value="ECO:0007669"/>
    <property type="project" value="InterPro"/>
</dbReference>
<dbReference type="InterPro" id="IPR025944">
    <property type="entry name" value="Sigma_54_int_dom_CS"/>
</dbReference>
<feature type="modified residue" description="4-aspartylphosphate" evidence="8">
    <location>
        <position position="53"/>
    </location>
</feature>
<dbReference type="EMBL" id="FRFE01000033">
    <property type="protein sequence ID" value="SHO52238.1"/>
    <property type="molecule type" value="Genomic_DNA"/>
</dbReference>
<evidence type="ECO:0000256" key="6">
    <source>
        <dbReference type="ARBA" id="ARBA00023125"/>
    </source>
</evidence>
<dbReference type="InterPro" id="IPR058031">
    <property type="entry name" value="AAA_lid_NorR"/>
</dbReference>
<feature type="domain" description="Response regulatory" evidence="10">
    <location>
        <begin position="4"/>
        <end position="118"/>
    </location>
</feature>
<evidence type="ECO:0000313" key="11">
    <source>
        <dbReference type="EMBL" id="SHO52238.1"/>
    </source>
</evidence>
<dbReference type="InterPro" id="IPR027417">
    <property type="entry name" value="P-loop_NTPase"/>
</dbReference>
<gene>
    <name evidence="11" type="ORF">SAMN02745220_04448</name>
</gene>
<dbReference type="Gene3D" id="1.10.10.60">
    <property type="entry name" value="Homeodomain-like"/>
    <property type="match status" value="1"/>
</dbReference>
<evidence type="ECO:0000259" key="9">
    <source>
        <dbReference type="PROSITE" id="PS50045"/>
    </source>
</evidence>
<evidence type="ECO:0000256" key="7">
    <source>
        <dbReference type="ARBA" id="ARBA00023163"/>
    </source>
</evidence>
<dbReference type="GO" id="GO:0000160">
    <property type="term" value="P:phosphorelay signal transduction system"/>
    <property type="evidence" value="ECO:0007669"/>
    <property type="project" value="UniProtKB-KW"/>
</dbReference>
<dbReference type="InterPro" id="IPR001789">
    <property type="entry name" value="Sig_transdc_resp-reg_receiver"/>
</dbReference>
<sequence>MKHSILLVEDEKIVRVSLADALKSEGYTVLPVADGNQALAAISEADFSLVITDIRLPEVSGVEILRTSLTENSSTPVIMMTAFGSIKDAVEAMRMGAFDYITKPFDLDEMLLTVKRALELQTITCENIRLKKELTSYYGGPNIIGEGKAMQAIFALLDKISRTDSTVLILGESGTGKELVASTIHYQSSRGKRPIIRVNCAALPDELIESELFGYEKGAFTGAVAKKPGRFDLADTGTIFLDEIGDLPLLTQTKILRVLEERTFERLGSTESTTVNVRVIAATNKDLEKSVHEGKFREDLYYRLNVIPLVLPPLRCRQEDIPLLIDAFTRKFNDQMGTDVTFSAESVHMLMNYHFPGNVRELLNIIERCIALASERVIRPDDLPLHLSGTRAQKTSLLTLQDITAEAEKNHIIQILKLTGGNRSRAAEILGISRKTLWEKINGHQLAL</sequence>
<dbReference type="SMART" id="SM00448">
    <property type="entry name" value="REC"/>
    <property type="match status" value="1"/>
</dbReference>
<dbReference type="STRING" id="1121416.SAMN02745220_04448"/>
<keyword evidence="4" id="KW-0902">Two-component regulatory system</keyword>
<keyword evidence="1 8" id="KW-0597">Phosphoprotein</keyword>
<dbReference type="Gene3D" id="3.40.50.300">
    <property type="entry name" value="P-loop containing nucleotide triphosphate hydrolases"/>
    <property type="match status" value="1"/>
</dbReference>
<dbReference type="InterPro" id="IPR011006">
    <property type="entry name" value="CheY-like_superfamily"/>
</dbReference>
<keyword evidence="6" id="KW-0238">DNA-binding</keyword>
<dbReference type="PROSITE" id="PS00676">
    <property type="entry name" value="SIGMA54_INTERACT_2"/>
    <property type="match status" value="1"/>
</dbReference>
<dbReference type="InterPro" id="IPR003593">
    <property type="entry name" value="AAA+_ATPase"/>
</dbReference>
<dbReference type="PROSITE" id="PS00675">
    <property type="entry name" value="SIGMA54_INTERACT_1"/>
    <property type="match status" value="1"/>
</dbReference>
<dbReference type="Pfam" id="PF02954">
    <property type="entry name" value="HTH_8"/>
    <property type="match status" value="1"/>
</dbReference>
<dbReference type="PROSITE" id="PS00688">
    <property type="entry name" value="SIGMA54_INTERACT_3"/>
    <property type="match status" value="1"/>
</dbReference>
<dbReference type="OrthoDB" id="9763792at2"/>
<dbReference type="InterPro" id="IPR002197">
    <property type="entry name" value="HTH_Fis"/>
</dbReference>
<dbReference type="Pfam" id="PF25601">
    <property type="entry name" value="AAA_lid_14"/>
    <property type="match status" value="1"/>
</dbReference>
<evidence type="ECO:0000256" key="5">
    <source>
        <dbReference type="ARBA" id="ARBA00023015"/>
    </source>
</evidence>
<keyword evidence="12" id="KW-1185">Reference proteome</keyword>
<keyword evidence="7" id="KW-0804">Transcription</keyword>
<keyword evidence="5" id="KW-0805">Transcription regulation</keyword>
<dbReference type="SMART" id="SM00382">
    <property type="entry name" value="AAA"/>
    <property type="match status" value="1"/>
</dbReference>
<evidence type="ECO:0000313" key="12">
    <source>
        <dbReference type="Proteomes" id="UP000184603"/>
    </source>
</evidence>
<dbReference type="Gene3D" id="1.10.8.60">
    <property type="match status" value="1"/>
</dbReference>
<proteinExistence type="predicted"/>
<dbReference type="PROSITE" id="PS50110">
    <property type="entry name" value="RESPONSE_REGULATORY"/>
    <property type="match status" value="1"/>
</dbReference>
<dbReference type="InterPro" id="IPR025943">
    <property type="entry name" value="Sigma_54_int_dom_ATP-bd_2"/>
</dbReference>
<dbReference type="Pfam" id="PF00072">
    <property type="entry name" value="Response_reg"/>
    <property type="match status" value="1"/>
</dbReference>
<dbReference type="PROSITE" id="PS50045">
    <property type="entry name" value="SIGMA54_INTERACT_4"/>
    <property type="match status" value="1"/>
</dbReference>
<dbReference type="SUPFAM" id="SSF46689">
    <property type="entry name" value="Homeodomain-like"/>
    <property type="match status" value="1"/>
</dbReference>
<evidence type="ECO:0000259" key="10">
    <source>
        <dbReference type="PROSITE" id="PS50110"/>
    </source>
</evidence>
<evidence type="ECO:0000256" key="1">
    <source>
        <dbReference type="ARBA" id="ARBA00022553"/>
    </source>
</evidence>
<evidence type="ECO:0000256" key="3">
    <source>
        <dbReference type="ARBA" id="ARBA00022840"/>
    </source>
</evidence>
<feature type="domain" description="Sigma-54 factor interaction" evidence="9">
    <location>
        <begin position="143"/>
        <end position="371"/>
    </location>
</feature>
<keyword evidence="2" id="KW-0547">Nucleotide-binding</keyword>
<dbReference type="InterPro" id="IPR025662">
    <property type="entry name" value="Sigma_54_int_dom_ATP-bd_1"/>
</dbReference>
<accession>A0A1M7YI91</accession>
<dbReference type="PRINTS" id="PR01590">
    <property type="entry name" value="HTHFIS"/>
</dbReference>
<protein>
    <submittedName>
        <fullName evidence="11">Two-component system, NtrC family, response regulator AtoC</fullName>
    </submittedName>
</protein>
<dbReference type="InterPro" id="IPR009057">
    <property type="entry name" value="Homeodomain-like_sf"/>
</dbReference>
<dbReference type="Gene3D" id="3.40.50.2300">
    <property type="match status" value="1"/>
</dbReference>
<dbReference type="InterPro" id="IPR002078">
    <property type="entry name" value="Sigma_54_int"/>
</dbReference>
<dbReference type="Proteomes" id="UP000184603">
    <property type="component" value="Unassembled WGS sequence"/>
</dbReference>
<dbReference type="AlphaFoldDB" id="A0A1M7YI91"/>
<organism evidence="11 12">
    <name type="scientific">Desulfopila aestuarii DSM 18488</name>
    <dbReference type="NCBI Taxonomy" id="1121416"/>
    <lineage>
        <taxon>Bacteria</taxon>
        <taxon>Pseudomonadati</taxon>
        <taxon>Thermodesulfobacteriota</taxon>
        <taxon>Desulfobulbia</taxon>
        <taxon>Desulfobulbales</taxon>
        <taxon>Desulfocapsaceae</taxon>
        <taxon>Desulfopila</taxon>
    </lineage>
</organism>
<dbReference type="CDD" id="cd00009">
    <property type="entry name" value="AAA"/>
    <property type="match status" value="1"/>
</dbReference>
<evidence type="ECO:0000256" key="4">
    <source>
        <dbReference type="ARBA" id="ARBA00023012"/>
    </source>
</evidence>
<reference evidence="11 12" key="1">
    <citation type="submission" date="2016-12" db="EMBL/GenBank/DDBJ databases">
        <authorList>
            <person name="Song W.-J."/>
            <person name="Kurnit D.M."/>
        </authorList>
    </citation>
    <scope>NUCLEOTIDE SEQUENCE [LARGE SCALE GENOMIC DNA]</scope>
    <source>
        <strain evidence="11 12">DSM 18488</strain>
    </source>
</reference>
<dbReference type="FunFam" id="3.40.50.2300:FF:000018">
    <property type="entry name" value="DNA-binding transcriptional regulator NtrC"/>
    <property type="match status" value="1"/>
</dbReference>
<dbReference type="PANTHER" id="PTHR32071">
    <property type="entry name" value="TRANSCRIPTIONAL REGULATORY PROTEIN"/>
    <property type="match status" value="1"/>
</dbReference>
<dbReference type="SUPFAM" id="SSF52172">
    <property type="entry name" value="CheY-like"/>
    <property type="match status" value="1"/>
</dbReference>
<evidence type="ECO:0000256" key="2">
    <source>
        <dbReference type="ARBA" id="ARBA00022741"/>
    </source>
</evidence>
<dbReference type="RefSeq" id="WP_073615856.1">
    <property type="nucleotide sequence ID" value="NZ_FRFE01000033.1"/>
</dbReference>
<keyword evidence="3" id="KW-0067">ATP-binding</keyword>
<evidence type="ECO:0000256" key="8">
    <source>
        <dbReference type="PROSITE-ProRule" id="PRU00169"/>
    </source>
</evidence>
<dbReference type="SUPFAM" id="SSF52540">
    <property type="entry name" value="P-loop containing nucleoside triphosphate hydrolases"/>
    <property type="match status" value="1"/>
</dbReference>